<dbReference type="EMBL" id="CP076361">
    <property type="protein sequence ID" value="QWK89206.1"/>
    <property type="molecule type" value="Genomic_DNA"/>
</dbReference>
<dbReference type="SUPFAM" id="SSF159270">
    <property type="entry name" value="YmcC-like"/>
    <property type="match status" value="1"/>
</dbReference>
<proteinExistence type="predicted"/>
<keyword evidence="1" id="KW-0449">Lipoprotein</keyword>
<accession>A0A975P5G2</accession>
<sequence length="227" mass="24391">MGTVLEMKKNLVRIGFLAAALTLAACGNDDRGDIGVQQFGVAAKAALQAQRAARSGPPPEPSRAELAAFKQPILEVSAPTGTLLLVPLSRRDGAVIWSTSTKQTVMLREDQIRATRGFGTADLMEATGPGAAQISAASKGYARSYTVLDGADQVVRRRLTCNATAAGSERIVIKGLAYDTRVIRENCEGDGFRVENQYWFDGPSSIRQSRQYAGDVIGYVTLRRIID</sequence>
<gene>
    <name evidence="1" type="ORF">KM031_10000</name>
</gene>
<evidence type="ECO:0000313" key="2">
    <source>
        <dbReference type="Proteomes" id="UP000679352"/>
    </source>
</evidence>
<dbReference type="AlphaFoldDB" id="A0A975P5G2"/>
<dbReference type="Pfam" id="PF11102">
    <property type="entry name" value="YjbF"/>
    <property type="match status" value="1"/>
</dbReference>
<name>A0A975P5G2_9RHOB</name>
<dbReference type="RefSeq" id="WP_215505781.1">
    <property type="nucleotide sequence ID" value="NZ_CP076361.1"/>
</dbReference>
<dbReference type="Proteomes" id="UP000679352">
    <property type="component" value="Chromosome"/>
</dbReference>
<evidence type="ECO:0000313" key="1">
    <source>
        <dbReference type="EMBL" id="QWK89206.1"/>
    </source>
</evidence>
<dbReference type="InterPro" id="IPR023373">
    <property type="entry name" value="YmcC_sf"/>
</dbReference>
<dbReference type="Gene3D" id="2.40.360.10">
    <property type="entry name" value="YmcC-like"/>
    <property type="match status" value="1"/>
</dbReference>
<dbReference type="KEGG" id="gfu:KM031_10000"/>
<dbReference type="InterPro" id="IPR021308">
    <property type="entry name" value="GfcB"/>
</dbReference>
<reference evidence="1" key="1">
    <citation type="submission" date="2021-06" db="EMBL/GenBank/DDBJ databases">
        <title>Direct submission.</title>
        <authorList>
            <person name="Lee C.-S."/>
            <person name="Jin L."/>
        </authorList>
    </citation>
    <scope>NUCLEOTIDE SEQUENCE</scope>
    <source>
        <strain evidence="1">Con5</strain>
    </source>
</reference>
<keyword evidence="2" id="KW-1185">Reference proteome</keyword>
<organism evidence="1 2">
    <name type="scientific">Gemmobacter fulvus</name>
    <dbReference type="NCBI Taxonomy" id="2840474"/>
    <lineage>
        <taxon>Bacteria</taxon>
        <taxon>Pseudomonadati</taxon>
        <taxon>Pseudomonadota</taxon>
        <taxon>Alphaproteobacteria</taxon>
        <taxon>Rhodobacterales</taxon>
        <taxon>Paracoccaceae</taxon>
        <taxon>Gemmobacter</taxon>
    </lineage>
</organism>
<protein>
    <submittedName>
        <fullName evidence="1">YjbF family lipoprotein</fullName>
    </submittedName>
</protein>